<protein>
    <submittedName>
        <fullName evidence="2">Uncharacterized protein</fullName>
    </submittedName>
</protein>
<gene>
    <name evidence="2" type="ORF">LCGC14_2816790</name>
</gene>
<dbReference type="AlphaFoldDB" id="A0A0F8Z514"/>
<accession>A0A0F8Z514</accession>
<reference evidence="2" key="1">
    <citation type="journal article" date="2015" name="Nature">
        <title>Complex archaea that bridge the gap between prokaryotes and eukaryotes.</title>
        <authorList>
            <person name="Spang A."/>
            <person name="Saw J.H."/>
            <person name="Jorgensen S.L."/>
            <person name="Zaremba-Niedzwiedzka K."/>
            <person name="Martijn J."/>
            <person name="Lind A.E."/>
            <person name="van Eijk R."/>
            <person name="Schleper C."/>
            <person name="Guy L."/>
            <person name="Ettema T.J."/>
        </authorList>
    </citation>
    <scope>NUCLEOTIDE SEQUENCE</scope>
</reference>
<evidence type="ECO:0000256" key="1">
    <source>
        <dbReference type="SAM" id="MobiDB-lite"/>
    </source>
</evidence>
<proteinExistence type="predicted"/>
<feature type="region of interest" description="Disordered" evidence="1">
    <location>
        <begin position="91"/>
        <end position="123"/>
    </location>
</feature>
<evidence type="ECO:0000313" key="2">
    <source>
        <dbReference type="EMBL" id="KKK81105.1"/>
    </source>
</evidence>
<sequence length="137" mass="15096">MAETQQKLTKRITKVNKNGFMVEGYENWFNLSKSHEDSITIPPVGTEIEFTYNPWTNPTTKNVTYYVDEIIPTIQIASPVAANQPAPTHAASYADMQAASTDRAAMEAPRTAPESLTPDPGSFAYRDTIGIPRTACL</sequence>
<dbReference type="EMBL" id="LAZR01053272">
    <property type="protein sequence ID" value="KKK81105.1"/>
    <property type="molecule type" value="Genomic_DNA"/>
</dbReference>
<comment type="caution">
    <text evidence="2">The sequence shown here is derived from an EMBL/GenBank/DDBJ whole genome shotgun (WGS) entry which is preliminary data.</text>
</comment>
<feature type="non-terminal residue" evidence="2">
    <location>
        <position position="137"/>
    </location>
</feature>
<organism evidence="2">
    <name type="scientific">marine sediment metagenome</name>
    <dbReference type="NCBI Taxonomy" id="412755"/>
    <lineage>
        <taxon>unclassified sequences</taxon>
        <taxon>metagenomes</taxon>
        <taxon>ecological metagenomes</taxon>
    </lineage>
</organism>
<name>A0A0F8Z514_9ZZZZ</name>